<reference evidence="1 2" key="1">
    <citation type="submission" date="2009-02" db="EMBL/GenBank/DDBJ databases">
        <title>Annotation of Streptomyces hygroscopicus strain ATCC 53653.</title>
        <authorList>
            <consortium name="The Broad Institute Genome Sequencing Platform"/>
            <consortium name="Broad Institute Microbial Sequencing Center"/>
            <person name="Fischbach M."/>
            <person name="Godfrey P."/>
            <person name="Ward D."/>
            <person name="Young S."/>
            <person name="Zeng Q."/>
            <person name="Koehrsen M."/>
            <person name="Alvarado L."/>
            <person name="Berlin A.M."/>
            <person name="Bochicchio J."/>
            <person name="Borenstein D."/>
            <person name="Chapman S.B."/>
            <person name="Chen Z."/>
            <person name="Engels R."/>
            <person name="Freedman E."/>
            <person name="Gellesch M."/>
            <person name="Goldberg J."/>
            <person name="Griggs A."/>
            <person name="Gujja S."/>
            <person name="Heilman E.R."/>
            <person name="Heiman D.I."/>
            <person name="Hepburn T.A."/>
            <person name="Howarth C."/>
            <person name="Jen D."/>
            <person name="Larson L."/>
            <person name="Lewis B."/>
            <person name="Mehta T."/>
            <person name="Park D."/>
            <person name="Pearson M."/>
            <person name="Richards J."/>
            <person name="Roberts A."/>
            <person name="Saif S."/>
            <person name="Shea T.D."/>
            <person name="Shenoy N."/>
            <person name="Sisk P."/>
            <person name="Stolte C."/>
            <person name="Sykes S.N."/>
            <person name="Thomson T."/>
            <person name="Walk T."/>
            <person name="White J."/>
            <person name="Yandava C."/>
            <person name="Straight P."/>
            <person name="Clardy J."/>
            <person name="Hung D."/>
            <person name="Kolter R."/>
            <person name="Mekalanos J."/>
            <person name="Walker S."/>
            <person name="Walsh C.T."/>
            <person name="Wieland-Brown L.C."/>
            <person name="Haas B."/>
            <person name="Nusbaum C."/>
            <person name="Birren B."/>
        </authorList>
    </citation>
    <scope>NUCLEOTIDE SEQUENCE [LARGE SCALE GENOMIC DNA]</scope>
    <source>
        <strain evidence="1 2">ATCC 53653</strain>
    </source>
</reference>
<dbReference type="STRING" id="457427.SSOG_02549"/>
<accession>D9WB58</accession>
<evidence type="ECO:0000313" key="1">
    <source>
        <dbReference type="EMBL" id="EFL22835.1"/>
    </source>
</evidence>
<dbReference type="EMBL" id="GG657754">
    <property type="protein sequence ID" value="EFL22835.1"/>
    <property type="molecule type" value="Genomic_DNA"/>
</dbReference>
<protein>
    <submittedName>
        <fullName evidence="1">Putative serine/arginine repetitive matrix protein 2</fullName>
    </submittedName>
</protein>
<sequence length="370" mass="39534">MKTSHRRRLIIGSASAVCLLIAVGATFYATGGYEKWRDDTSLNEACGGVVPKSDMRSALGDDHVRAESDTTRYFPDGEDGRITNCYVEDPDNGKTITVDLHWSSEAERTASAIKHQFLTTVGGPAVPMGRGWPGTVVSDEGLYGGVELGCRDKKGESLLVSTFAFDDLLDPENPDEGRGAFARVTSGIAKNAAEKYDCDTQTGGDVKKIAPNPLRNPIPITQAEGTCSAVAKLDLKRRNLESVTEAPADPTSPAEDCYLRNAEGDPVYRLTALYGSFAKSVRYKSSSFELHDSLGAGEDSGADAKTHRAYGNARCPGGLDTGLYTLSGLSRSTQNEPSLKVPDPAFERAALKAFAQQSAKRHGCTGLQTP</sequence>
<gene>
    <name evidence="1" type="ORF">SSOG_02549</name>
</gene>
<dbReference type="AlphaFoldDB" id="D9WB58"/>
<keyword evidence="2" id="KW-1185">Reference proteome</keyword>
<dbReference type="HOGENOM" id="CLU_715559_0_0_11"/>
<organism evidence="1 2">
    <name type="scientific">Streptomyces himastatinicus ATCC 53653</name>
    <dbReference type="NCBI Taxonomy" id="457427"/>
    <lineage>
        <taxon>Bacteria</taxon>
        <taxon>Bacillati</taxon>
        <taxon>Actinomycetota</taxon>
        <taxon>Actinomycetes</taxon>
        <taxon>Kitasatosporales</taxon>
        <taxon>Streptomycetaceae</taxon>
        <taxon>Streptomyces</taxon>
        <taxon>Streptomyces violaceusniger group</taxon>
    </lineage>
</organism>
<name>D9WB58_9ACTN</name>
<dbReference type="Proteomes" id="UP000003963">
    <property type="component" value="Unassembled WGS sequence"/>
</dbReference>
<proteinExistence type="predicted"/>
<evidence type="ECO:0000313" key="2">
    <source>
        <dbReference type="Proteomes" id="UP000003963"/>
    </source>
</evidence>